<feature type="transmembrane region" description="Helical" evidence="1">
    <location>
        <begin position="106"/>
        <end position="123"/>
    </location>
</feature>
<dbReference type="EMBL" id="AUZZ01004227">
    <property type="protein sequence ID" value="EQD54384.1"/>
    <property type="molecule type" value="Genomic_DNA"/>
</dbReference>
<reference evidence="2" key="1">
    <citation type="submission" date="2013-08" db="EMBL/GenBank/DDBJ databases">
        <authorList>
            <person name="Mendez C."/>
            <person name="Richter M."/>
            <person name="Ferrer M."/>
            <person name="Sanchez J."/>
        </authorList>
    </citation>
    <scope>NUCLEOTIDE SEQUENCE</scope>
</reference>
<evidence type="ECO:0000256" key="1">
    <source>
        <dbReference type="SAM" id="Phobius"/>
    </source>
</evidence>
<name>T1BM60_9ZZZZ</name>
<accession>T1BM60</accession>
<proteinExistence type="predicted"/>
<keyword evidence="1" id="KW-0472">Membrane</keyword>
<comment type="caution">
    <text evidence="2">The sequence shown here is derived from an EMBL/GenBank/DDBJ whole genome shotgun (WGS) entry which is preliminary data.</text>
</comment>
<protein>
    <submittedName>
        <fullName evidence="2">Uncharacterized protein</fullName>
    </submittedName>
</protein>
<evidence type="ECO:0000313" key="2">
    <source>
        <dbReference type="EMBL" id="EQD54384.1"/>
    </source>
</evidence>
<gene>
    <name evidence="2" type="ORF">B2A_06027</name>
</gene>
<dbReference type="AlphaFoldDB" id="T1BM60"/>
<sequence length="202" mass="22366">MVLGVVAVAAATWFLRDLIARNTHLLNGRNISYVLVLYRDIQPPVRFATWQFQDVPQIPGVDPSWLIRATHWVIAFKEWAAHPMLYLTGLGFGVFGPALDGGWLRLLVETGFLGLFAYARFLVNVAKKVPFGLYIAIATAINMMFIDMQLSYKGMALLLFLVGFYRGKAKFSESDGQRGALGSGCGNNAFRGIEGSVAGMWR</sequence>
<keyword evidence="1" id="KW-0812">Transmembrane</keyword>
<organism evidence="2">
    <name type="scientific">mine drainage metagenome</name>
    <dbReference type="NCBI Taxonomy" id="410659"/>
    <lineage>
        <taxon>unclassified sequences</taxon>
        <taxon>metagenomes</taxon>
        <taxon>ecological metagenomes</taxon>
    </lineage>
</organism>
<keyword evidence="1" id="KW-1133">Transmembrane helix</keyword>
<feature type="transmembrane region" description="Helical" evidence="1">
    <location>
        <begin position="129"/>
        <end position="146"/>
    </location>
</feature>
<reference evidence="2" key="2">
    <citation type="journal article" date="2014" name="ISME J.">
        <title>Microbial stratification in low pH oxic and suboxic macroscopic growths along an acid mine drainage.</title>
        <authorList>
            <person name="Mendez-Garcia C."/>
            <person name="Mesa V."/>
            <person name="Sprenger R.R."/>
            <person name="Richter M."/>
            <person name="Diez M.S."/>
            <person name="Solano J."/>
            <person name="Bargiela R."/>
            <person name="Golyshina O.V."/>
            <person name="Manteca A."/>
            <person name="Ramos J.L."/>
            <person name="Gallego J.R."/>
            <person name="Llorente I."/>
            <person name="Martins Dos Santos V.A."/>
            <person name="Jensen O.N."/>
            <person name="Pelaez A.I."/>
            <person name="Sanchez J."/>
            <person name="Ferrer M."/>
        </authorList>
    </citation>
    <scope>NUCLEOTIDE SEQUENCE</scope>
</reference>